<dbReference type="GO" id="GO:0016747">
    <property type="term" value="F:acyltransferase activity, transferring groups other than amino-acyl groups"/>
    <property type="evidence" value="ECO:0007669"/>
    <property type="project" value="InterPro"/>
</dbReference>
<dbReference type="AlphaFoldDB" id="V9DAB3"/>
<evidence type="ECO:0000256" key="2">
    <source>
        <dbReference type="ARBA" id="ARBA00023315"/>
    </source>
</evidence>
<accession>V9DAB3</accession>
<dbReference type="Proteomes" id="UP000030678">
    <property type="component" value="Unassembled WGS sequence"/>
</dbReference>
<dbReference type="VEuPathDB" id="FungiDB:G647_05596"/>
<dbReference type="CDD" id="cd04301">
    <property type="entry name" value="NAT_SF"/>
    <property type="match status" value="1"/>
</dbReference>
<keyword evidence="2" id="KW-0012">Acyltransferase</keyword>
<name>V9DAB3_9EURO</name>
<feature type="region of interest" description="Disordered" evidence="3">
    <location>
        <begin position="20"/>
        <end position="60"/>
    </location>
</feature>
<evidence type="ECO:0000259" key="4">
    <source>
        <dbReference type="PROSITE" id="PS51186"/>
    </source>
</evidence>
<dbReference type="GO" id="GO:0007064">
    <property type="term" value="P:mitotic sister chromatid cohesion"/>
    <property type="evidence" value="ECO:0007669"/>
    <property type="project" value="TreeGrafter"/>
</dbReference>
<dbReference type="OrthoDB" id="47374at2759"/>
<dbReference type="RefSeq" id="XP_008728145.1">
    <property type="nucleotide sequence ID" value="XM_008729923.1"/>
</dbReference>
<dbReference type="GeneID" id="19984089"/>
<sequence>MPQSSLLSYFTKPMTAVAPIQTDSGRNGRVKNHQTQTEHVAAAGSSLSRGHGVVDVPQNERGQSSILQAERTSRNSQQKVQAPTPVTCEGKLEDLSPTTAAALKPQQHSLEIIQVPHVPGAAVSPVSEVHLQAIRRLTATTLPVRYSDAFFSTTVTDPVVQQLSRVALYELEPIGWIRCRLEPCSGNGAFSIKTNAPLSQIYIQALALLSPYRNLGMATLLLNEVLCSAKSLVEDPVCIYAHVWEKNEDALDWYAKRGFKRVMLVERYYTRLRPSGAWIVRRELGDT</sequence>
<dbReference type="Gene3D" id="3.40.630.30">
    <property type="match status" value="1"/>
</dbReference>
<dbReference type="InterPro" id="IPR051556">
    <property type="entry name" value="N-term/lysine_N-AcTrnsfr"/>
</dbReference>
<dbReference type="PANTHER" id="PTHR42919">
    <property type="entry name" value="N-ALPHA-ACETYLTRANSFERASE"/>
    <property type="match status" value="1"/>
</dbReference>
<reference evidence="5 6" key="1">
    <citation type="submission" date="2013-03" db="EMBL/GenBank/DDBJ databases">
        <title>The Genome Sequence of Cladophialophora carrionii CBS 160.54.</title>
        <authorList>
            <consortium name="The Broad Institute Genomics Platform"/>
            <person name="Cuomo C."/>
            <person name="de Hoog S."/>
            <person name="Gorbushina A."/>
            <person name="Walker B."/>
            <person name="Young S.K."/>
            <person name="Zeng Q."/>
            <person name="Gargeya S."/>
            <person name="Fitzgerald M."/>
            <person name="Haas B."/>
            <person name="Abouelleil A."/>
            <person name="Allen A.W."/>
            <person name="Alvarado L."/>
            <person name="Arachchi H.M."/>
            <person name="Berlin A.M."/>
            <person name="Chapman S.B."/>
            <person name="Gainer-Dewar J."/>
            <person name="Goldberg J."/>
            <person name="Griggs A."/>
            <person name="Gujja S."/>
            <person name="Hansen M."/>
            <person name="Howarth C."/>
            <person name="Imamovic A."/>
            <person name="Ireland A."/>
            <person name="Larimer J."/>
            <person name="McCowan C."/>
            <person name="Murphy C."/>
            <person name="Pearson M."/>
            <person name="Poon T.W."/>
            <person name="Priest M."/>
            <person name="Roberts A."/>
            <person name="Saif S."/>
            <person name="Shea T."/>
            <person name="Sisk P."/>
            <person name="Sykes S."/>
            <person name="Wortman J."/>
            <person name="Nusbaum C."/>
            <person name="Birren B."/>
        </authorList>
    </citation>
    <scope>NUCLEOTIDE SEQUENCE [LARGE SCALE GENOMIC DNA]</scope>
    <source>
        <strain evidence="5 6">CBS 160.54</strain>
    </source>
</reference>
<keyword evidence="1" id="KW-0808">Transferase</keyword>
<dbReference type="InterPro" id="IPR000182">
    <property type="entry name" value="GNAT_dom"/>
</dbReference>
<organism evidence="5 6">
    <name type="scientific">Cladophialophora carrionii CBS 160.54</name>
    <dbReference type="NCBI Taxonomy" id="1279043"/>
    <lineage>
        <taxon>Eukaryota</taxon>
        <taxon>Fungi</taxon>
        <taxon>Dikarya</taxon>
        <taxon>Ascomycota</taxon>
        <taxon>Pezizomycotina</taxon>
        <taxon>Eurotiomycetes</taxon>
        <taxon>Chaetothyriomycetidae</taxon>
        <taxon>Chaetothyriales</taxon>
        <taxon>Herpotrichiellaceae</taxon>
        <taxon>Cladophialophora</taxon>
    </lineage>
</organism>
<dbReference type="InterPro" id="IPR016181">
    <property type="entry name" value="Acyl_CoA_acyltransferase"/>
</dbReference>
<dbReference type="GO" id="GO:0031415">
    <property type="term" value="C:NatA complex"/>
    <property type="evidence" value="ECO:0007669"/>
    <property type="project" value="TreeGrafter"/>
</dbReference>
<evidence type="ECO:0000313" key="5">
    <source>
        <dbReference type="EMBL" id="ETI23790.1"/>
    </source>
</evidence>
<evidence type="ECO:0000313" key="6">
    <source>
        <dbReference type="Proteomes" id="UP000030678"/>
    </source>
</evidence>
<proteinExistence type="predicted"/>
<dbReference type="HOGENOM" id="CLU_969767_0_0_1"/>
<protein>
    <recommendedName>
        <fullName evidence="4">N-acetyltransferase domain-containing protein</fullName>
    </recommendedName>
</protein>
<dbReference type="PANTHER" id="PTHR42919:SF8">
    <property type="entry name" value="N-ALPHA-ACETYLTRANSFERASE 50"/>
    <property type="match status" value="1"/>
</dbReference>
<gene>
    <name evidence="5" type="ORF">G647_05596</name>
</gene>
<feature type="domain" description="N-acetyltransferase" evidence="4">
    <location>
        <begin position="121"/>
        <end position="285"/>
    </location>
</feature>
<dbReference type="Pfam" id="PF00583">
    <property type="entry name" value="Acetyltransf_1"/>
    <property type="match status" value="1"/>
</dbReference>
<dbReference type="EMBL" id="KB822705">
    <property type="protein sequence ID" value="ETI23790.1"/>
    <property type="molecule type" value="Genomic_DNA"/>
</dbReference>
<evidence type="ECO:0000256" key="3">
    <source>
        <dbReference type="SAM" id="MobiDB-lite"/>
    </source>
</evidence>
<dbReference type="PROSITE" id="PS51186">
    <property type="entry name" value="GNAT"/>
    <property type="match status" value="1"/>
</dbReference>
<dbReference type="SUPFAM" id="SSF55729">
    <property type="entry name" value="Acyl-CoA N-acyltransferases (Nat)"/>
    <property type="match status" value="1"/>
</dbReference>
<evidence type="ECO:0000256" key="1">
    <source>
        <dbReference type="ARBA" id="ARBA00022679"/>
    </source>
</evidence>